<feature type="domain" description="Cytochrome oxidase subunit II copper A binding" evidence="16">
    <location>
        <begin position="103"/>
        <end position="215"/>
    </location>
</feature>
<dbReference type="InterPro" id="IPR006333">
    <property type="entry name" value="Cyt_o_ubiquinol_oxidase_su2"/>
</dbReference>
<dbReference type="Gene3D" id="1.10.287.90">
    <property type="match status" value="1"/>
</dbReference>
<dbReference type="Pfam" id="PF06481">
    <property type="entry name" value="COX_ARM"/>
    <property type="match status" value="1"/>
</dbReference>
<evidence type="ECO:0000256" key="10">
    <source>
        <dbReference type="ARBA" id="ARBA00023002"/>
    </source>
</evidence>
<keyword evidence="19" id="KW-1185">Reference proteome</keyword>
<keyword evidence="9 15" id="KW-1133">Transmembrane helix</keyword>
<dbReference type="PIRSF" id="PIRSF000292">
    <property type="entry name" value="Ubi_od_II"/>
    <property type="match status" value="1"/>
</dbReference>
<dbReference type="InterPro" id="IPR010514">
    <property type="entry name" value="COX_ARM"/>
</dbReference>
<dbReference type="NCBIfam" id="TIGR01433">
    <property type="entry name" value="CyoA"/>
    <property type="match status" value="1"/>
</dbReference>
<evidence type="ECO:0000256" key="6">
    <source>
        <dbReference type="ARBA" id="ARBA00022692"/>
    </source>
</evidence>
<dbReference type="SUPFAM" id="SSF81464">
    <property type="entry name" value="Cytochrome c oxidase subunit II-like, transmembrane region"/>
    <property type="match status" value="1"/>
</dbReference>
<dbReference type="EMBL" id="CP096040">
    <property type="protein sequence ID" value="USQ98609.1"/>
    <property type="molecule type" value="Genomic_DNA"/>
</dbReference>
<keyword evidence="8 14" id="KW-0249">Electron transport</keyword>
<dbReference type="PROSITE" id="PS50857">
    <property type="entry name" value="COX2_CUA"/>
    <property type="match status" value="1"/>
</dbReference>
<dbReference type="Proteomes" id="UP001057520">
    <property type="component" value="Chromosome"/>
</dbReference>
<evidence type="ECO:0000256" key="5">
    <source>
        <dbReference type="ARBA" id="ARBA00022660"/>
    </source>
</evidence>
<dbReference type="InterPro" id="IPR034227">
    <property type="entry name" value="CuRO_UO_II"/>
</dbReference>
<keyword evidence="3 14" id="KW-0813">Transport</keyword>
<dbReference type="PANTHER" id="PTHR22888:SF18">
    <property type="entry name" value="CYTOCHROME BO(3) UBIQUINOL OXIDASE SUBUNIT 2"/>
    <property type="match status" value="1"/>
</dbReference>
<evidence type="ECO:0000259" key="16">
    <source>
        <dbReference type="PROSITE" id="PS50857"/>
    </source>
</evidence>
<evidence type="ECO:0000256" key="15">
    <source>
        <dbReference type="SAM" id="Phobius"/>
    </source>
</evidence>
<keyword evidence="13" id="KW-0449">Lipoprotein</keyword>
<evidence type="ECO:0000256" key="3">
    <source>
        <dbReference type="ARBA" id="ARBA00022448"/>
    </source>
</evidence>
<feature type="domain" description="Cytochrome oxidase subunit II transmembrane region profile" evidence="17">
    <location>
        <begin position="1"/>
        <end position="89"/>
    </location>
</feature>
<evidence type="ECO:0000256" key="4">
    <source>
        <dbReference type="ARBA" id="ARBA00022475"/>
    </source>
</evidence>
<evidence type="ECO:0000313" key="19">
    <source>
        <dbReference type="Proteomes" id="UP001057520"/>
    </source>
</evidence>
<evidence type="ECO:0000256" key="9">
    <source>
        <dbReference type="ARBA" id="ARBA00022989"/>
    </source>
</evidence>
<keyword evidence="10 14" id="KW-0560">Oxidoreductase</keyword>
<dbReference type="CDD" id="cd04212">
    <property type="entry name" value="CuRO_UO_II"/>
    <property type="match status" value="1"/>
</dbReference>
<evidence type="ECO:0000256" key="7">
    <source>
        <dbReference type="ARBA" id="ARBA00022729"/>
    </source>
</evidence>
<evidence type="ECO:0000256" key="13">
    <source>
        <dbReference type="ARBA" id="ARBA00023288"/>
    </source>
</evidence>
<evidence type="ECO:0000313" key="18">
    <source>
        <dbReference type="EMBL" id="USQ98609.1"/>
    </source>
</evidence>
<sequence length="318" mass="35400">MNPSGDIAVQQRDLIIVATVLMLLIIVPVIALTLFFAWKYRRSNEAARYDPDWHHSTRLEIVIWAAPLVIITILGAVTWTSTHLLDPYRPLDRLAPGRSAQHVKPLKVQVVALDWKWLFIYPELGVATVNELAAPIDTPIDFQLTSSSVMNSFYVPALAGQIYAMPGMTTQLHAVINKPGTFDGFSANYSGAGFSHMRFKFHGMSRADFDRWTAEVRKGSDRLDGPRYLVLEKPSEKAPVQRFATVDAGLFDKAVNRCVEPGKMCQHDMMRIDAQGGLGMAGVYNVTTLEYDKRVRRGQEGGLHAFVAALCAPKTAQR</sequence>
<feature type="transmembrane region" description="Helical" evidence="15">
    <location>
        <begin position="59"/>
        <end position="79"/>
    </location>
</feature>
<evidence type="ECO:0000256" key="12">
    <source>
        <dbReference type="ARBA" id="ARBA00023139"/>
    </source>
</evidence>
<evidence type="ECO:0000256" key="1">
    <source>
        <dbReference type="ARBA" id="ARBA00004651"/>
    </source>
</evidence>
<dbReference type="InterPro" id="IPR008972">
    <property type="entry name" value="Cupredoxin"/>
</dbReference>
<dbReference type="PANTHER" id="PTHR22888">
    <property type="entry name" value="CYTOCHROME C OXIDASE, SUBUNIT II"/>
    <property type="match status" value="1"/>
</dbReference>
<proteinExistence type="inferred from homology"/>
<gene>
    <name evidence="18" type="primary">cyoA</name>
    <name evidence="18" type="ORF">MZV50_18530</name>
</gene>
<keyword evidence="11 14" id="KW-0472">Membrane</keyword>
<reference evidence="18 19" key="1">
    <citation type="submission" date="2022-04" db="EMBL/GenBank/DDBJ databases">
        <title>Genome sequence of soybean root-associated Caulobacter segnis RL271.</title>
        <authorList>
            <person name="Longley R."/>
            <person name="Bonito G."/>
            <person name="Trigodet F."/>
            <person name="Crosson S."/>
            <person name="Fiebig A."/>
        </authorList>
    </citation>
    <scope>NUCLEOTIDE SEQUENCE [LARGE SCALE GENOMIC DNA]</scope>
    <source>
        <strain evidence="18 19">RL271</strain>
    </source>
</reference>
<evidence type="ECO:0000256" key="2">
    <source>
        <dbReference type="ARBA" id="ARBA00007866"/>
    </source>
</evidence>
<keyword evidence="4 14" id="KW-1003">Cell membrane</keyword>
<evidence type="ECO:0000256" key="11">
    <source>
        <dbReference type="ARBA" id="ARBA00023136"/>
    </source>
</evidence>
<protein>
    <recommendedName>
        <fullName evidence="14">Ubiquinol oxidase subunit 2</fullName>
    </recommendedName>
</protein>
<keyword evidence="5 14" id="KW-0679">Respiratory chain</keyword>
<dbReference type="InterPro" id="IPR002429">
    <property type="entry name" value="CcO_II-like_C"/>
</dbReference>
<evidence type="ECO:0000256" key="8">
    <source>
        <dbReference type="ARBA" id="ARBA00022982"/>
    </source>
</evidence>
<dbReference type="SUPFAM" id="SSF49503">
    <property type="entry name" value="Cupredoxins"/>
    <property type="match status" value="1"/>
</dbReference>
<name>A0ABY5A2D5_9CAUL</name>
<organism evidence="18 19">
    <name type="scientific">Caulobacter segnis</name>
    <dbReference type="NCBI Taxonomy" id="88688"/>
    <lineage>
        <taxon>Bacteria</taxon>
        <taxon>Pseudomonadati</taxon>
        <taxon>Pseudomonadota</taxon>
        <taxon>Alphaproteobacteria</taxon>
        <taxon>Caulobacterales</taxon>
        <taxon>Caulobacteraceae</taxon>
        <taxon>Caulobacter</taxon>
    </lineage>
</organism>
<dbReference type="PROSITE" id="PS50999">
    <property type="entry name" value="COX2_TM"/>
    <property type="match status" value="1"/>
</dbReference>
<keyword evidence="7" id="KW-0732">Signal</keyword>
<accession>A0ABY5A2D5</accession>
<keyword evidence="6 15" id="KW-0812">Transmembrane</keyword>
<dbReference type="Pfam" id="PF00116">
    <property type="entry name" value="COX2"/>
    <property type="match status" value="1"/>
</dbReference>
<keyword evidence="12" id="KW-0564">Palmitate</keyword>
<dbReference type="InterPro" id="IPR036257">
    <property type="entry name" value="Cyt_c_oxidase_su2_TM_sf"/>
</dbReference>
<dbReference type="Gene3D" id="2.60.40.420">
    <property type="entry name" value="Cupredoxins - blue copper proteins"/>
    <property type="match status" value="1"/>
</dbReference>
<comment type="subcellular location">
    <subcellularLocation>
        <location evidence="1">Cell membrane</location>
        <topology evidence="1">Multi-pass membrane protein</topology>
    </subcellularLocation>
</comment>
<evidence type="ECO:0000256" key="14">
    <source>
        <dbReference type="PIRNR" id="PIRNR000292"/>
    </source>
</evidence>
<evidence type="ECO:0000259" key="17">
    <source>
        <dbReference type="PROSITE" id="PS50999"/>
    </source>
</evidence>
<comment type="similarity">
    <text evidence="2 14">Belongs to the cytochrome c oxidase subunit 2 family.</text>
</comment>
<dbReference type="InterPro" id="IPR011759">
    <property type="entry name" value="Cyt_c_oxidase_su2_TM_dom"/>
</dbReference>
<dbReference type="InterPro" id="IPR045187">
    <property type="entry name" value="CcO_II"/>
</dbReference>
<feature type="transmembrane region" description="Helical" evidence="15">
    <location>
        <begin position="14"/>
        <end position="38"/>
    </location>
</feature>